<dbReference type="RefSeq" id="WP_115734226.1">
    <property type="nucleotide sequence ID" value="NZ_BAAAVY010000001.1"/>
</dbReference>
<feature type="signal peptide" evidence="1">
    <location>
        <begin position="1"/>
        <end position="25"/>
    </location>
</feature>
<protein>
    <recommendedName>
        <fullName evidence="4">PepSY domain-containing protein</fullName>
    </recommendedName>
</protein>
<dbReference type="AlphaFoldDB" id="A0A381ILK4"/>
<proteinExistence type="predicted"/>
<evidence type="ECO:0000313" key="2">
    <source>
        <dbReference type="EMBL" id="SUY28610.1"/>
    </source>
</evidence>
<dbReference type="EMBL" id="UFSM01000002">
    <property type="protein sequence ID" value="SUY28610.1"/>
    <property type="molecule type" value="Genomic_DNA"/>
</dbReference>
<name>A0A381ILK4_AMIAI</name>
<evidence type="ECO:0008006" key="4">
    <source>
        <dbReference type="Google" id="ProtNLM"/>
    </source>
</evidence>
<evidence type="ECO:0000256" key="1">
    <source>
        <dbReference type="SAM" id="SignalP"/>
    </source>
</evidence>
<reference evidence="2 3" key="1">
    <citation type="submission" date="2018-06" db="EMBL/GenBank/DDBJ databases">
        <authorList>
            <consortium name="Pathogen Informatics"/>
            <person name="Doyle S."/>
        </authorList>
    </citation>
    <scope>NUCLEOTIDE SEQUENCE [LARGE SCALE GENOMIC DNA]</scope>
    <source>
        <strain evidence="2 3">NCTC10684</strain>
    </source>
</reference>
<evidence type="ECO:0000313" key="3">
    <source>
        <dbReference type="Proteomes" id="UP000254701"/>
    </source>
</evidence>
<organism evidence="2 3">
    <name type="scientific">Aminobacter aminovorans</name>
    <name type="common">Chelatobacter heintzii</name>
    <dbReference type="NCBI Taxonomy" id="83263"/>
    <lineage>
        <taxon>Bacteria</taxon>
        <taxon>Pseudomonadati</taxon>
        <taxon>Pseudomonadota</taxon>
        <taxon>Alphaproteobacteria</taxon>
        <taxon>Hyphomicrobiales</taxon>
        <taxon>Phyllobacteriaceae</taxon>
        <taxon>Aminobacter</taxon>
    </lineage>
</organism>
<accession>A0A381ILK4</accession>
<keyword evidence="1" id="KW-0732">Signal</keyword>
<feature type="chain" id="PRO_5016971072" description="PepSY domain-containing protein" evidence="1">
    <location>
        <begin position="26"/>
        <end position="99"/>
    </location>
</feature>
<dbReference type="Proteomes" id="UP000254701">
    <property type="component" value="Unassembled WGS sequence"/>
</dbReference>
<dbReference type="OrthoDB" id="8385825at2"/>
<sequence length="99" mass="11097">MKRLLALCLAIGLAMPLAAPTPAQAVTVNITIGTSLNHGRAISCSQGQRLLQNRGFREVRRIDCRGRIFIYHARRGSSRFEIALNSRTGRVVDVRRIRR</sequence>
<gene>
    <name evidence="2" type="ORF">NCTC10684_05226</name>
</gene>